<dbReference type="PROSITE" id="PS51118">
    <property type="entry name" value="HTH_HXLR"/>
    <property type="match status" value="1"/>
</dbReference>
<dbReference type="SUPFAM" id="SSF46785">
    <property type="entry name" value="Winged helix' DNA-binding domain"/>
    <property type="match status" value="1"/>
</dbReference>
<accession>A0A4Q6XVA6</accession>
<dbReference type="GO" id="GO:0003677">
    <property type="term" value="F:DNA binding"/>
    <property type="evidence" value="ECO:0007669"/>
    <property type="project" value="UniProtKB-KW"/>
</dbReference>
<dbReference type="PANTHER" id="PTHR33204:SF39">
    <property type="entry name" value="TRANSCRIPTIONAL REGULATORY PROTEIN"/>
    <property type="match status" value="1"/>
</dbReference>
<dbReference type="PANTHER" id="PTHR33204">
    <property type="entry name" value="TRANSCRIPTIONAL REGULATOR, MARR FAMILY"/>
    <property type="match status" value="1"/>
</dbReference>
<dbReference type="Gene3D" id="1.10.10.10">
    <property type="entry name" value="Winged helix-like DNA-binding domain superfamily/Winged helix DNA-binding domain"/>
    <property type="match status" value="1"/>
</dbReference>
<dbReference type="AlphaFoldDB" id="A0A4Q6XVA6"/>
<evidence type="ECO:0000256" key="1">
    <source>
        <dbReference type="ARBA" id="ARBA00023015"/>
    </source>
</evidence>
<reference evidence="5 6" key="1">
    <citation type="submission" date="2019-02" db="EMBL/GenBank/DDBJ databases">
        <authorList>
            <person name="Li Y."/>
        </authorList>
    </citation>
    <scope>NUCLEOTIDE SEQUENCE [LARGE SCALE GENOMIC DNA]</scope>
    <source>
        <strain evidence="5 6">3-7</strain>
    </source>
</reference>
<evidence type="ECO:0000256" key="3">
    <source>
        <dbReference type="ARBA" id="ARBA00023163"/>
    </source>
</evidence>
<proteinExistence type="predicted"/>
<gene>
    <name evidence="5" type="ORF">EWE75_13710</name>
</gene>
<evidence type="ECO:0000259" key="4">
    <source>
        <dbReference type="PROSITE" id="PS51118"/>
    </source>
</evidence>
<keyword evidence="3" id="KW-0804">Transcription</keyword>
<dbReference type="InterPro" id="IPR036388">
    <property type="entry name" value="WH-like_DNA-bd_sf"/>
</dbReference>
<organism evidence="5 6">
    <name type="scientific">Sphingomonas populi</name>
    <dbReference type="NCBI Taxonomy" id="2484750"/>
    <lineage>
        <taxon>Bacteria</taxon>
        <taxon>Pseudomonadati</taxon>
        <taxon>Pseudomonadota</taxon>
        <taxon>Alphaproteobacteria</taxon>
        <taxon>Sphingomonadales</taxon>
        <taxon>Sphingomonadaceae</taxon>
        <taxon>Sphingomonas</taxon>
    </lineage>
</organism>
<dbReference type="Proteomes" id="UP000292085">
    <property type="component" value="Unassembled WGS sequence"/>
</dbReference>
<dbReference type="Pfam" id="PF01638">
    <property type="entry name" value="HxlR"/>
    <property type="match status" value="1"/>
</dbReference>
<feature type="domain" description="HTH hxlR-type" evidence="4">
    <location>
        <begin position="1"/>
        <end position="80"/>
    </location>
</feature>
<dbReference type="InterPro" id="IPR002577">
    <property type="entry name" value="HTH_HxlR"/>
</dbReference>
<protein>
    <submittedName>
        <fullName evidence="5">Transcriptional regulator</fullName>
    </submittedName>
</protein>
<dbReference type="InterPro" id="IPR036390">
    <property type="entry name" value="WH_DNA-bd_sf"/>
</dbReference>
<evidence type="ECO:0000313" key="6">
    <source>
        <dbReference type="Proteomes" id="UP000292085"/>
    </source>
</evidence>
<name>A0A4Q6XVA6_9SPHN</name>
<comment type="caution">
    <text evidence="5">The sequence shown here is derived from an EMBL/GenBank/DDBJ whole genome shotgun (WGS) entry which is preliminary data.</text>
</comment>
<evidence type="ECO:0000313" key="5">
    <source>
        <dbReference type="EMBL" id="RZF63911.1"/>
    </source>
</evidence>
<keyword evidence="6" id="KW-1185">Reference proteome</keyword>
<dbReference type="EMBL" id="SGIS01000020">
    <property type="protein sequence ID" value="RZF63911.1"/>
    <property type="molecule type" value="Genomic_DNA"/>
</dbReference>
<keyword evidence="2" id="KW-0238">DNA-binding</keyword>
<keyword evidence="1" id="KW-0805">Transcription regulation</keyword>
<dbReference type="OrthoDB" id="9800350at2"/>
<sequence length="97" mass="11117">MLLGEKDCRFSELQRAASSISKRMLTLTLRRLERDGLIERTVFSTLPPSVHYALTPLGRSLRGPIDMLGHWVVDHQKEIVAARERFDAHSPGRRHDL</sequence>
<evidence type="ECO:0000256" key="2">
    <source>
        <dbReference type="ARBA" id="ARBA00023125"/>
    </source>
</evidence>